<accession>A0A8S0W097</accession>
<comment type="caution">
    <text evidence="1">The sequence shown here is derived from an EMBL/GenBank/DDBJ whole genome shotgun (WGS) entry which is preliminary data.</text>
</comment>
<evidence type="ECO:0000313" key="1">
    <source>
        <dbReference type="EMBL" id="CAA7269864.1"/>
    </source>
</evidence>
<keyword evidence="2" id="KW-1185">Reference proteome</keyword>
<protein>
    <submittedName>
        <fullName evidence="1">Uncharacterized protein</fullName>
    </submittedName>
</protein>
<dbReference type="Gene3D" id="3.40.390.10">
    <property type="entry name" value="Collagenase (Catalytic Domain)"/>
    <property type="match status" value="1"/>
</dbReference>
<organism evidence="1 2">
    <name type="scientific">Cyclocybe aegerita</name>
    <name type="common">Black poplar mushroom</name>
    <name type="synonym">Agrocybe aegerita</name>
    <dbReference type="NCBI Taxonomy" id="1973307"/>
    <lineage>
        <taxon>Eukaryota</taxon>
        <taxon>Fungi</taxon>
        <taxon>Dikarya</taxon>
        <taxon>Basidiomycota</taxon>
        <taxon>Agaricomycotina</taxon>
        <taxon>Agaricomycetes</taxon>
        <taxon>Agaricomycetidae</taxon>
        <taxon>Agaricales</taxon>
        <taxon>Agaricineae</taxon>
        <taxon>Bolbitiaceae</taxon>
        <taxon>Cyclocybe</taxon>
    </lineage>
</organism>
<dbReference type="InterPro" id="IPR024079">
    <property type="entry name" value="MetalloPept_cat_dom_sf"/>
</dbReference>
<gene>
    <name evidence="1" type="ORF">AAE3_LOCUS12106</name>
</gene>
<name>A0A8S0W097_CYCAE</name>
<evidence type="ECO:0000313" key="2">
    <source>
        <dbReference type="Proteomes" id="UP000467700"/>
    </source>
</evidence>
<dbReference type="OrthoDB" id="412874at2759"/>
<proteinExistence type="predicted"/>
<sequence length="251" mass="27752">MRDVGRFFDEDWSSCCAREEEVLTRFGQSVPILVATVSHAVPAPFFAPATTPVPSPSSTLLTPVLLRRAVICLSTLQRELRGHWCDLKERELKLLEGRALDLCANLCHANFITDSHNEAKELASHPIAYINTFGSMWSPIIRYLSCVNTLGVCDGNVVAYTSFPFIDTNYCDIFFDQAPSTNLCLLDPVASHNIRGGTTLRELTRAFVSTVDDTSGCAADQALSDAKKYRNADNYNSFTTQAYVEDVCIAH</sequence>
<dbReference type="Proteomes" id="UP000467700">
    <property type="component" value="Unassembled WGS sequence"/>
</dbReference>
<reference evidence="1 2" key="1">
    <citation type="submission" date="2020-01" db="EMBL/GenBank/DDBJ databases">
        <authorList>
            <person name="Gupta K D."/>
        </authorList>
    </citation>
    <scope>NUCLEOTIDE SEQUENCE [LARGE SCALE GENOMIC DNA]</scope>
</reference>
<dbReference type="GO" id="GO:0008237">
    <property type="term" value="F:metallopeptidase activity"/>
    <property type="evidence" value="ECO:0007669"/>
    <property type="project" value="InterPro"/>
</dbReference>
<dbReference type="SUPFAM" id="SSF55486">
    <property type="entry name" value="Metalloproteases ('zincins'), catalytic domain"/>
    <property type="match status" value="1"/>
</dbReference>
<dbReference type="AlphaFoldDB" id="A0A8S0W097"/>
<dbReference type="EMBL" id="CACVBS010000081">
    <property type="protein sequence ID" value="CAA7269864.1"/>
    <property type="molecule type" value="Genomic_DNA"/>
</dbReference>